<dbReference type="SUPFAM" id="SSF56672">
    <property type="entry name" value="DNA/RNA polymerases"/>
    <property type="match status" value="1"/>
</dbReference>
<dbReference type="PROSITE" id="PS50878">
    <property type="entry name" value="RT_POL"/>
    <property type="match status" value="1"/>
</dbReference>
<evidence type="ECO:0000256" key="1">
    <source>
        <dbReference type="SAM" id="MobiDB-lite"/>
    </source>
</evidence>
<feature type="domain" description="Reverse transcriptase" evidence="2">
    <location>
        <begin position="73"/>
        <end position="333"/>
    </location>
</feature>
<feature type="region of interest" description="Disordered" evidence="1">
    <location>
        <begin position="1"/>
        <end position="31"/>
    </location>
</feature>
<protein>
    <submittedName>
        <fullName evidence="3">Reverse transcriptase</fullName>
    </submittedName>
</protein>
<accession>A0A6A7FS74</accession>
<keyword evidence="3" id="KW-0808">Transferase</keyword>
<organism evidence="3">
    <name type="scientific">Hirondellea gigas</name>
    <dbReference type="NCBI Taxonomy" id="1518452"/>
    <lineage>
        <taxon>Eukaryota</taxon>
        <taxon>Metazoa</taxon>
        <taxon>Ecdysozoa</taxon>
        <taxon>Arthropoda</taxon>
        <taxon>Crustacea</taxon>
        <taxon>Multicrustacea</taxon>
        <taxon>Malacostraca</taxon>
        <taxon>Eumalacostraca</taxon>
        <taxon>Peracarida</taxon>
        <taxon>Amphipoda</taxon>
        <taxon>Amphilochidea</taxon>
        <taxon>Lysianassida</taxon>
        <taxon>Lysianassidira</taxon>
        <taxon>Lysianassoidea</taxon>
        <taxon>Lysianassidae</taxon>
        <taxon>Hirondellea</taxon>
    </lineage>
</organism>
<proteinExistence type="evidence at transcript level"/>
<dbReference type="AlphaFoldDB" id="A0A6A7FS74"/>
<evidence type="ECO:0000259" key="2">
    <source>
        <dbReference type="PROSITE" id="PS50878"/>
    </source>
</evidence>
<dbReference type="InterPro" id="IPR000477">
    <property type="entry name" value="RT_dom"/>
</dbReference>
<dbReference type="Pfam" id="PF00078">
    <property type="entry name" value="RVT_1"/>
    <property type="match status" value="1"/>
</dbReference>
<dbReference type="InterPro" id="IPR043502">
    <property type="entry name" value="DNA/RNA_pol_sf"/>
</dbReference>
<dbReference type="PANTHER" id="PTHR19446">
    <property type="entry name" value="REVERSE TRANSCRIPTASES"/>
    <property type="match status" value="1"/>
</dbReference>
<reference evidence="3" key="1">
    <citation type="submission" date="2017-11" db="EMBL/GenBank/DDBJ databases">
        <title>The sensing device of the deep-sea amphipod.</title>
        <authorList>
            <person name="Kobayashi H."/>
            <person name="Nagahama T."/>
            <person name="Arai W."/>
            <person name="Sasagawa Y."/>
            <person name="Umeda M."/>
            <person name="Hayashi T."/>
            <person name="Nikaido I."/>
            <person name="Watanabe H."/>
            <person name="Oguri K."/>
            <person name="Kitazato H."/>
            <person name="Fujioka K."/>
            <person name="Kido Y."/>
            <person name="Takami H."/>
        </authorList>
    </citation>
    <scope>NUCLEOTIDE SEQUENCE</scope>
    <source>
        <tissue evidence="3">Whole body</tissue>
    </source>
</reference>
<dbReference type="CDD" id="cd01650">
    <property type="entry name" value="RT_nLTR_like"/>
    <property type="match status" value="1"/>
</dbReference>
<keyword evidence="3" id="KW-0548">Nucleotidyltransferase</keyword>
<name>A0A6A7FS74_9CRUS</name>
<keyword evidence="3" id="KW-0695">RNA-directed DNA polymerase</keyword>
<sequence>MFTRREFDEDQLDSIPVPPADRRTPANTPFSEGAIFGRLKKAENSSPGDDGITYRHWKTIDPECKILHLVFKICYKNRKIPATWKKSKTILIPKDGDPTDIKNWRPIALCKTIYKLYTSCLVDRLRSWAVDEEVICSAQKGFMPYDGVIEHNFTLQTYLDNARTNQGSICIAMLDLSNAFGSMPTDLILAVLRKVGVGEELEEIIGDIVTGGSTTIATKDGTTGELMINSGVRQGCPLSGFLFNTGIEPLVRSLIRKGAEDEPNIGHHCLAYADDLTLIAEDPNHLQELISDAAERCLAMGLQLNARKCFSLHMSGIQPRGTRDTQFYVGEHRMQYLREFESTKFLGRPVGFNIVKSTDRIERATAIGVKILQSKLAPWQRLDALRTFVLPSITFAMRTWQYNKGDYEKMDRQLRPLIKSTLYLPTRAANEYIYGSTKNGAFGIQMAAEDSDIFLVDTAFKLLTSPDPAIKELAENDCAKVAAQRLGEPPTRHLIPTFMTDAVLPRRHSNIQTIWSKARNASQRLETKWALQGDELVLTADDTLLTWGERRKVARTIRNARRLQRDEALQLKPDQGKAMSLVSADAASYSFLKDGKYIAFADWRFIHRGRLNLLPLNGARRGRQLDRRCRRCGYANETLPHVINHCMRHANTMQLRHNAIVERLKTTATFRNWRVKYENQVIPETNQNGRPDLVLQKNNELLIIDVTCPFENGEEAFETARNEKLNKYEETARQLRTIYNRVIVHPFIVGSLGSYDLHNADLTKKISSRRYTKTLKQLCVADTIAWSRKLYIEHITGARQY</sequence>
<dbReference type="GO" id="GO:0003964">
    <property type="term" value="F:RNA-directed DNA polymerase activity"/>
    <property type="evidence" value="ECO:0007669"/>
    <property type="project" value="UniProtKB-KW"/>
</dbReference>
<dbReference type="EMBL" id="IACT01001673">
    <property type="protein sequence ID" value="LAC21013.1"/>
    <property type="molecule type" value="mRNA"/>
</dbReference>
<evidence type="ECO:0000313" key="3">
    <source>
        <dbReference type="EMBL" id="LAC21013.1"/>
    </source>
</evidence>